<sequence length="400" mass="44562">MLTPEFWPRVDQLTLQITVLLLPLVDLMDEHFPASQAASLRSFYQDLHAIVARAGYLSLGIRLSKNIFHFSSPVPGTVWDNDQANVDNRIYRASEAANTRADAAAEKEWRSRRARRLAAQRERREIRDRGAGVLASARSGFEAVRGFVTGHGQEEGSGDHQQGANDVWRRPSRMGKVQIVLWPMLQRFATVGEIDPRTGTAYGESITTISKSRVVYYYGRVDERGEVGDRSPSLAEWVRKTDRRRARIAFLPLRWAAYIAGIWLLLAFLAGNDPTAADGLLRHVGHVPAEVARYLVREAALFVMEVFITVIAIFIASSRMLMYFASSARSSLDGLLEDGQRWLLGSVGGVDRRGTLENSTTGHGSAFNRDDLSWASVKDVAKALAEQLIWYVHPPPSSSP</sequence>
<dbReference type="GeneID" id="11511625"/>
<dbReference type="EMBL" id="CP003002">
    <property type="protein sequence ID" value="AEO53342.1"/>
    <property type="molecule type" value="Genomic_DNA"/>
</dbReference>
<evidence type="ECO:0000256" key="1">
    <source>
        <dbReference type="SAM" id="Phobius"/>
    </source>
</evidence>
<keyword evidence="1" id="KW-0472">Membrane</keyword>
<evidence type="ECO:0000313" key="2">
    <source>
        <dbReference type="EMBL" id="AEO53342.1"/>
    </source>
</evidence>
<reference evidence="2 3" key="1">
    <citation type="journal article" date="2011" name="Nat. Biotechnol.">
        <title>Comparative genomic analysis of the thermophilic biomass-degrading fungi Myceliophthora thermophila and Thielavia terrestris.</title>
        <authorList>
            <person name="Berka R.M."/>
            <person name="Grigoriev I.V."/>
            <person name="Otillar R."/>
            <person name="Salamov A."/>
            <person name="Grimwood J."/>
            <person name="Reid I."/>
            <person name="Ishmael N."/>
            <person name="John T."/>
            <person name="Darmond C."/>
            <person name="Moisan M.-C."/>
            <person name="Henrissat B."/>
            <person name="Coutinho P.M."/>
            <person name="Lombard V."/>
            <person name="Natvig D.O."/>
            <person name="Lindquist E."/>
            <person name="Schmutz J."/>
            <person name="Lucas S."/>
            <person name="Harris P."/>
            <person name="Powlowski J."/>
            <person name="Bellemare A."/>
            <person name="Taylor D."/>
            <person name="Butler G."/>
            <person name="de Vries R.P."/>
            <person name="Allijn I.E."/>
            <person name="van den Brink J."/>
            <person name="Ushinsky S."/>
            <person name="Storms R."/>
            <person name="Powell A.J."/>
            <person name="Paulsen I.T."/>
            <person name="Elbourne L.D.H."/>
            <person name="Baker S.E."/>
            <person name="Magnuson J."/>
            <person name="LaBoissiere S."/>
            <person name="Clutterbuck A.J."/>
            <person name="Martinez D."/>
            <person name="Wogulis M."/>
            <person name="de Leon A.L."/>
            <person name="Rey M.W."/>
            <person name="Tsang A."/>
        </authorList>
    </citation>
    <scope>NUCLEOTIDE SEQUENCE [LARGE SCALE GENOMIC DNA]</scope>
    <source>
        <strain evidence="3">ATCC 42464 / BCRC 31852 / DSM 1799</strain>
    </source>
</reference>
<organism evidence="2 3">
    <name type="scientific">Thermothelomyces thermophilus (strain ATCC 42464 / BCRC 31852 / DSM 1799)</name>
    <name type="common">Sporotrichum thermophile</name>
    <dbReference type="NCBI Taxonomy" id="573729"/>
    <lineage>
        <taxon>Eukaryota</taxon>
        <taxon>Fungi</taxon>
        <taxon>Dikarya</taxon>
        <taxon>Ascomycota</taxon>
        <taxon>Pezizomycotina</taxon>
        <taxon>Sordariomycetes</taxon>
        <taxon>Sordariomycetidae</taxon>
        <taxon>Sordariales</taxon>
        <taxon>Chaetomiaceae</taxon>
        <taxon>Thermothelomyces</taxon>
    </lineage>
</organism>
<feature type="transmembrane region" description="Helical" evidence="1">
    <location>
        <begin position="299"/>
        <end position="322"/>
    </location>
</feature>
<keyword evidence="1" id="KW-1133">Transmembrane helix</keyword>
<accession>G2Q1Q8</accession>
<evidence type="ECO:0000313" key="3">
    <source>
        <dbReference type="Proteomes" id="UP000007322"/>
    </source>
</evidence>
<dbReference type="VEuPathDB" id="FungiDB:MYCTH_2294518"/>
<gene>
    <name evidence="2" type="ORF">MYCTH_2294518</name>
</gene>
<dbReference type="Proteomes" id="UP000007322">
    <property type="component" value="Chromosome 1"/>
</dbReference>
<dbReference type="STRING" id="573729.G2Q1Q8"/>
<dbReference type="AlphaFoldDB" id="G2Q1Q8"/>
<keyword evidence="1" id="KW-0812">Transmembrane</keyword>
<dbReference type="HOGENOM" id="CLU_689248_0_0_1"/>
<protein>
    <submittedName>
        <fullName evidence="2">Uncharacterized protein</fullName>
    </submittedName>
</protein>
<dbReference type="KEGG" id="mtm:MYCTH_2294518"/>
<proteinExistence type="predicted"/>
<dbReference type="eggNOG" id="KOG0581">
    <property type="taxonomic scope" value="Eukaryota"/>
</dbReference>
<keyword evidence="3" id="KW-1185">Reference proteome</keyword>
<name>G2Q1Q8_THET4</name>
<dbReference type="RefSeq" id="XP_003658587.1">
    <property type="nucleotide sequence ID" value="XM_003658539.1"/>
</dbReference>
<dbReference type="InParanoid" id="G2Q1Q8"/>
<dbReference type="OrthoDB" id="4749307at2759"/>
<feature type="transmembrane region" description="Helical" evidence="1">
    <location>
        <begin position="248"/>
        <end position="270"/>
    </location>
</feature>